<proteinExistence type="predicted"/>
<organism evidence="2 3">
    <name type="scientific">Neolewinella antarctica</name>
    <dbReference type="NCBI Taxonomy" id="442734"/>
    <lineage>
        <taxon>Bacteria</taxon>
        <taxon>Pseudomonadati</taxon>
        <taxon>Bacteroidota</taxon>
        <taxon>Saprospiria</taxon>
        <taxon>Saprospirales</taxon>
        <taxon>Lewinellaceae</taxon>
        <taxon>Neolewinella</taxon>
    </lineage>
</organism>
<dbReference type="RefSeq" id="WP_168035643.1">
    <property type="nucleotide sequence ID" value="NZ_JAATJH010000001.1"/>
</dbReference>
<evidence type="ECO:0000313" key="3">
    <source>
        <dbReference type="Proteomes" id="UP000770785"/>
    </source>
</evidence>
<dbReference type="Proteomes" id="UP000770785">
    <property type="component" value="Unassembled WGS sequence"/>
</dbReference>
<accession>A0ABX0X6J2</accession>
<dbReference type="EMBL" id="JAATJH010000001">
    <property type="protein sequence ID" value="NJC24840.1"/>
    <property type="molecule type" value="Genomic_DNA"/>
</dbReference>
<dbReference type="CDD" id="cd03801">
    <property type="entry name" value="GT4_PimA-like"/>
    <property type="match status" value="1"/>
</dbReference>
<name>A0ABX0X6J2_9BACT</name>
<protein>
    <submittedName>
        <fullName evidence="2">Glycosyltransferase involved in cell wall biosynthesis</fullName>
    </submittedName>
</protein>
<feature type="domain" description="Glycosyltransferase subfamily 4-like N-terminal" evidence="1">
    <location>
        <begin position="18"/>
        <end position="166"/>
    </location>
</feature>
<evidence type="ECO:0000313" key="2">
    <source>
        <dbReference type="EMBL" id="NJC24840.1"/>
    </source>
</evidence>
<dbReference type="Pfam" id="PF13439">
    <property type="entry name" value="Glyco_transf_4"/>
    <property type="match status" value="1"/>
</dbReference>
<dbReference type="InterPro" id="IPR028098">
    <property type="entry name" value="Glyco_trans_4-like_N"/>
</dbReference>
<reference evidence="2 3" key="1">
    <citation type="submission" date="2020-03" db="EMBL/GenBank/DDBJ databases">
        <title>Genomic Encyclopedia of Type Strains, Phase IV (KMG-IV): sequencing the most valuable type-strain genomes for metagenomic binning, comparative biology and taxonomic classification.</title>
        <authorList>
            <person name="Goeker M."/>
        </authorList>
    </citation>
    <scope>NUCLEOTIDE SEQUENCE [LARGE SCALE GENOMIC DNA]</scope>
    <source>
        <strain evidence="2 3">DSM 105096</strain>
    </source>
</reference>
<dbReference type="PANTHER" id="PTHR12526">
    <property type="entry name" value="GLYCOSYLTRANSFERASE"/>
    <property type="match status" value="1"/>
</dbReference>
<evidence type="ECO:0000259" key="1">
    <source>
        <dbReference type="Pfam" id="PF13439"/>
    </source>
</evidence>
<keyword evidence="3" id="KW-1185">Reference proteome</keyword>
<gene>
    <name evidence="2" type="ORF">GGR27_000321</name>
</gene>
<dbReference type="SUPFAM" id="SSF53756">
    <property type="entry name" value="UDP-Glycosyltransferase/glycogen phosphorylase"/>
    <property type="match status" value="1"/>
</dbReference>
<comment type="caution">
    <text evidence="2">The sequence shown here is derived from an EMBL/GenBank/DDBJ whole genome shotgun (WGS) entry which is preliminary data.</text>
</comment>
<dbReference type="Gene3D" id="3.40.50.2000">
    <property type="entry name" value="Glycogen Phosphorylase B"/>
    <property type="match status" value="2"/>
</dbReference>
<dbReference type="Pfam" id="PF13692">
    <property type="entry name" value="Glyco_trans_1_4"/>
    <property type="match status" value="1"/>
</dbReference>
<sequence>MRIICTVINDLSQDQRMDRICTSLARAGHDVTLVGRQLSTSLPLPERDFRQLRIPCSYTAGKMLYLEYNWRLVLNLRGRPFDAICSVDVDTLAAGAALTRHVDKLLVFDAHEWFHLTPEVVDRPLIRGFWKGLAKMLMPRTDLRYTVAPRLAGELAKDYGFPFGTVRNLPVRNKAAFNPTPDKKIILYQGMFNPGRGLEVAIAAMDGLPECELWLVGSGPEEGALRGCRANLRAPERVKFLGFVPPAELPKITRQAWLGLNLLEARSPSYYYSLANKALDYVQAGVPSVQMDFPEYRALTDRYGCYQLISELTVAALVASVSPLTRNADLYRDLKSANERAAVELCWEREEKVLLNYWSSLQKPKR</sequence>
<dbReference type="PANTHER" id="PTHR12526:SF636">
    <property type="entry name" value="BLL3647 PROTEIN"/>
    <property type="match status" value="1"/>
</dbReference>